<dbReference type="InterPro" id="IPR000595">
    <property type="entry name" value="cNMP-bd_dom"/>
</dbReference>
<dbReference type="PROSITE" id="PS50042">
    <property type="entry name" value="CNMP_BINDING_3"/>
    <property type="match status" value="1"/>
</dbReference>
<gene>
    <name evidence="2" type="ORF">J0X13_05005</name>
</gene>
<keyword evidence="3" id="KW-1185">Reference proteome</keyword>
<organism evidence="2 3">
    <name type="scientific">[Muricauda] lutisoli</name>
    <dbReference type="NCBI Taxonomy" id="2816035"/>
    <lineage>
        <taxon>Bacteria</taxon>
        <taxon>Pseudomonadati</taxon>
        <taxon>Bacteroidota</taxon>
        <taxon>Flavobacteriia</taxon>
        <taxon>Flavobacteriales</taxon>
        <taxon>Flavobacteriaceae</taxon>
        <taxon>Allomuricauda</taxon>
    </lineage>
</organism>
<comment type="caution">
    <text evidence="2">The sequence shown here is derived from an EMBL/GenBank/DDBJ whole genome shotgun (WGS) entry which is preliminary data.</text>
</comment>
<dbReference type="Gene3D" id="2.60.120.10">
    <property type="entry name" value="Jelly Rolls"/>
    <property type="match status" value="1"/>
</dbReference>
<protein>
    <submittedName>
        <fullName evidence="2">Crp/Fnr family transcriptional regulator</fullName>
    </submittedName>
</protein>
<dbReference type="Pfam" id="PF00027">
    <property type="entry name" value="cNMP_binding"/>
    <property type="match status" value="1"/>
</dbReference>
<name>A0ABS3EUG9_9FLAO</name>
<dbReference type="CDD" id="cd00038">
    <property type="entry name" value="CAP_ED"/>
    <property type="match status" value="1"/>
</dbReference>
<dbReference type="RefSeq" id="WP_207070344.1">
    <property type="nucleotide sequence ID" value="NZ_JAFLND010000001.1"/>
</dbReference>
<dbReference type="InterPro" id="IPR014710">
    <property type="entry name" value="RmlC-like_jellyroll"/>
</dbReference>
<proteinExistence type="predicted"/>
<dbReference type="EMBL" id="JAFLND010000001">
    <property type="protein sequence ID" value="MBO0329895.1"/>
    <property type="molecule type" value="Genomic_DNA"/>
</dbReference>
<dbReference type="SUPFAM" id="SSF51206">
    <property type="entry name" value="cAMP-binding domain-like"/>
    <property type="match status" value="1"/>
</dbReference>
<evidence type="ECO:0000259" key="1">
    <source>
        <dbReference type="PROSITE" id="PS50042"/>
    </source>
</evidence>
<sequence>MTHEPLIEHVKNQVVARPEDLLLFTSKLREVAVAKGKFLLRPNTYVKHEYFVVEGCLSAYYLDKKGNKNIVQFAIENWWLGDFDAFYNGVPSKLYIEALEDSTLLAINHDDLQTLFQQAPIFERYFRLLVTSAFISLRKRILSSLGKSVKERYLEFCESYPNIEDRVPNYQIANYLGVSAEGLSRARRKLGALKKT</sequence>
<dbReference type="Proteomes" id="UP000664163">
    <property type="component" value="Unassembled WGS sequence"/>
</dbReference>
<evidence type="ECO:0000313" key="2">
    <source>
        <dbReference type="EMBL" id="MBO0329895.1"/>
    </source>
</evidence>
<dbReference type="InterPro" id="IPR018490">
    <property type="entry name" value="cNMP-bd_dom_sf"/>
</dbReference>
<evidence type="ECO:0000313" key="3">
    <source>
        <dbReference type="Proteomes" id="UP000664163"/>
    </source>
</evidence>
<accession>A0ABS3EUG9</accession>
<feature type="domain" description="Cyclic nucleotide-binding" evidence="1">
    <location>
        <begin position="28"/>
        <end position="116"/>
    </location>
</feature>
<reference evidence="2 3" key="1">
    <citation type="submission" date="2021-03" db="EMBL/GenBank/DDBJ databases">
        <title>Muricauda sp. CAU 1631 isolated from Incheon.</title>
        <authorList>
            <person name="Kim W."/>
        </authorList>
    </citation>
    <scope>NUCLEOTIDE SEQUENCE [LARGE SCALE GENOMIC DNA]</scope>
    <source>
        <strain evidence="2 3">CAU 1631</strain>
    </source>
</reference>